<reference evidence="3 4" key="1">
    <citation type="submission" date="2018-10" db="EMBL/GenBank/DDBJ databases">
        <title>Pan-genome distribution and transcriptional activeness of fungal secondary metabolism genes in Aspergillus section Fumigati.</title>
        <authorList>
            <person name="Takahashi H."/>
            <person name="Umemura M."/>
            <person name="Ninomiya A."/>
            <person name="Kusuya Y."/>
            <person name="Urayama S."/>
            <person name="Shimizu M."/>
            <person name="Watanabe A."/>
            <person name="Kamei K."/>
            <person name="Yaguchi T."/>
            <person name="Hagiwara D."/>
        </authorList>
    </citation>
    <scope>NUCLEOTIDE SEQUENCE [LARGE SCALE GENOMIC DNA]</scope>
    <source>
        <strain evidence="3 4">IFM 55266</strain>
    </source>
</reference>
<accession>A0A9P3EY33</accession>
<dbReference type="RefSeq" id="XP_043163440.1">
    <property type="nucleotide sequence ID" value="XM_043307505.1"/>
</dbReference>
<dbReference type="EMBL" id="BHVY01000010">
    <property type="protein sequence ID" value="GIJ92694.1"/>
    <property type="molecule type" value="Genomic_DNA"/>
</dbReference>
<dbReference type="InterPro" id="IPR018712">
    <property type="entry name" value="Tle1-like_cat"/>
</dbReference>
<dbReference type="OrthoDB" id="3162439at2759"/>
<evidence type="ECO:0000256" key="1">
    <source>
        <dbReference type="SAM" id="MobiDB-lite"/>
    </source>
</evidence>
<comment type="caution">
    <text evidence="3">The sequence shown here is derived from an EMBL/GenBank/DDBJ whole genome shotgun (WGS) entry which is preliminary data.</text>
</comment>
<feature type="compositionally biased region" description="Low complexity" evidence="1">
    <location>
        <begin position="121"/>
        <end position="135"/>
    </location>
</feature>
<proteinExistence type="predicted"/>
<dbReference type="AlphaFoldDB" id="A0A9P3EY33"/>
<organism evidence="3 4">
    <name type="scientific">Aspergillus pseudoviridinutans</name>
    <dbReference type="NCBI Taxonomy" id="1517512"/>
    <lineage>
        <taxon>Eukaryota</taxon>
        <taxon>Fungi</taxon>
        <taxon>Dikarya</taxon>
        <taxon>Ascomycota</taxon>
        <taxon>Pezizomycotina</taxon>
        <taxon>Eurotiomycetes</taxon>
        <taxon>Eurotiomycetidae</taxon>
        <taxon>Eurotiales</taxon>
        <taxon>Aspergillaceae</taxon>
        <taxon>Aspergillus</taxon>
        <taxon>Aspergillus subgen. Fumigati</taxon>
    </lineage>
</organism>
<feature type="region of interest" description="Disordered" evidence="1">
    <location>
        <begin position="111"/>
        <end position="137"/>
    </location>
</feature>
<sequence length="210" mass="23771">MLDKISLLEAGNEELIRFVWKTFAKWQQLPAALKQPSNGMFPDLKGLMRRNRFPYAARTKVKVIRHAVSMDERRTKFRQDVISEAKPSSGNDGPLGCVSIWRDNVFLPHHNHHQHHNSRLSQSAQQPRAASPPASFADEKVDDVLDVEEVWFPGRHIDIAGGWPLKPGEYALSHLPLVWMVQSAQKAGLRFDTGKLRRFDCSGASTEDPV</sequence>
<dbReference type="Proteomes" id="UP001043456">
    <property type="component" value="Unassembled WGS sequence"/>
</dbReference>
<evidence type="ECO:0000313" key="4">
    <source>
        <dbReference type="Proteomes" id="UP001043456"/>
    </source>
</evidence>
<protein>
    <recommendedName>
        <fullName evidence="2">T6SS Phospholipase effector Tle1-like catalytic domain-containing protein</fullName>
    </recommendedName>
</protein>
<keyword evidence="4" id="KW-1185">Reference proteome</keyword>
<name>A0A9P3EY33_9EURO</name>
<dbReference type="PANTHER" id="PTHR33840">
    <property type="match status" value="1"/>
</dbReference>
<evidence type="ECO:0000313" key="3">
    <source>
        <dbReference type="EMBL" id="GIJ92694.1"/>
    </source>
</evidence>
<dbReference type="GeneID" id="67000584"/>
<dbReference type="PANTHER" id="PTHR33840:SF2">
    <property type="entry name" value="TLE1 PHOSPHOLIPASE DOMAIN-CONTAINING PROTEIN"/>
    <property type="match status" value="1"/>
</dbReference>
<gene>
    <name evidence="3" type="ORF">Asppvi_001972</name>
</gene>
<evidence type="ECO:0000259" key="2">
    <source>
        <dbReference type="Pfam" id="PF09994"/>
    </source>
</evidence>
<dbReference type="Pfam" id="PF09994">
    <property type="entry name" value="T6SS_Tle1-like_cat"/>
    <property type="match status" value="1"/>
</dbReference>
<feature type="domain" description="T6SS Phospholipase effector Tle1-like catalytic" evidence="2">
    <location>
        <begin position="50"/>
        <end position="182"/>
    </location>
</feature>